<evidence type="ECO:0000313" key="3">
    <source>
        <dbReference type="Proteomes" id="UP000078397"/>
    </source>
</evidence>
<comment type="caution">
    <text evidence="2">The sequence shown here is derived from an EMBL/GenBank/DDBJ whole genome shotgun (WGS) entry which is preliminary data.</text>
</comment>
<evidence type="ECO:0000256" key="1">
    <source>
        <dbReference type="SAM" id="MobiDB-lite"/>
    </source>
</evidence>
<dbReference type="GeneID" id="28858145"/>
<dbReference type="AlphaFoldDB" id="A0A179FBS2"/>
<gene>
    <name evidence="2" type="ORF">VFPPC_16398</name>
</gene>
<protein>
    <submittedName>
        <fullName evidence="2">Uncharacterized protein</fullName>
    </submittedName>
</protein>
<evidence type="ECO:0000313" key="2">
    <source>
        <dbReference type="EMBL" id="OAQ62916.2"/>
    </source>
</evidence>
<sequence>MVSFDCSDAQEYRRLIPWLFSGVFHTPTANREKPSGGQSVAVPAESQWKVRRKPSGAGGQQVSSYQTHDQIQNRQEMFSPSTWLFVWNKIMTVAEIASLTA</sequence>
<reference evidence="2 3" key="1">
    <citation type="journal article" date="2016" name="PLoS Pathog.">
        <title>Biosynthesis of antibiotic leucinostatins in bio-control fungus Purpureocillium lilacinum and their inhibition on phytophthora revealed by genome mining.</title>
        <authorList>
            <person name="Wang G."/>
            <person name="Liu Z."/>
            <person name="Lin R."/>
            <person name="Li E."/>
            <person name="Mao Z."/>
            <person name="Ling J."/>
            <person name="Yang Y."/>
            <person name="Yin W.B."/>
            <person name="Xie B."/>
        </authorList>
    </citation>
    <scope>NUCLEOTIDE SEQUENCE [LARGE SCALE GENOMIC DNA]</scope>
    <source>
        <strain evidence="2">170</strain>
    </source>
</reference>
<organism evidence="2 3">
    <name type="scientific">Pochonia chlamydosporia 170</name>
    <dbReference type="NCBI Taxonomy" id="1380566"/>
    <lineage>
        <taxon>Eukaryota</taxon>
        <taxon>Fungi</taxon>
        <taxon>Dikarya</taxon>
        <taxon>Ascomycota</taxon>
        <taxon>Pezizomycotina</taxon>
        <taxon>Sordariomycetes</taxon>
        <taxon>Hypocreomycetidae</taxon>
        <taxon>Hypocreales</taxon>
        <taxon>Clavicipitaceae</taxon>
        <taxon>Pochonia</taxon>
    </lineage>
</organism>
<dbReference type="EMBL" id="LSBJ02000006">
    <property type="protein sequence ID" value="OAQ62916.2"/>
    <property type="molecule type" value="Genomic_DNA"/>
</dbReference>
<dbReference type="KEGG" id="pchm:VFPPC_16398"/>
<dbReference type="Proteomes" id="UP000078397">
    <property type="component" value="Unassembled WGS sequence"/>
</dbReference>
<feature type="region of interest" description="Disordered" evidence="1">
    <location>
        <begin position="29"/>
        <end position="68"/>
    </location>
</feature>
<name>A0A179FBS2_METCM</name>
<dbReference type="RefSeq" id="XP_018140496.2">
    <property type="nucleotide sequence ID" value="XM_018294151.2"/>
</dbReference>
<keyword evidence="3" id="KW-1185">Reference proteome</keyword>
<proteinExistence type="predicted"/>
<accession>A0A179FBS2</accession>